<keyword evidence="4" id="KW-1185">Reference proteome</keyword>
<feature type="domain" description="Phosphotransferase system EIIB component type 2/3" evidence="2">
    <location>
        <begin position="3"/>
        <end position="84"/>
    </location>
</feature>
<dbReference type="Proteomes" id="UP000318521">
    <property type="component" value="Unassembled WGS sequence"/>
</dbReference>
<comment type="caution">
    <text evidence="3">The sequence shown here is derived from an EMBL/GenBank/DDBJ whole genome shotgun (WGS) entry which is preliminary data.</text>
</comment>
<dbReference type="SUPFAM" id="SSF52794">
    <property type="entry name" value="PTS system IIB component-like"/>
    <property type="match status" value="1"/>
</dbReference>
<dbReference type="Pfam" id="PF02302">
    <property type="entry name" value="PTS_IIB"/>
    <property type="match status" value="1"/>
</dbReference>
<organism evidence="3 4">
    <name type="scientific">Alkalicoccobacillus porphyridii</name>
    <dbReference type="NCBI Taxonomy" id="2597270"/>
    <lineage>
        <taxon>Bacteria</taxon>
        <taxon>Bacillati</taxon>
        <taxon>Bacillota</taxon>
        <taxon>Bacilli</taxon>
        <taxon>Bacillales</taxon>
        <taxon>Bacillaceae</taxon>
        <taxon>Alkalicoccobacillus</taxon>
    </lineage>
</organism>
<dbReference type="OrthoDB" id="6603449at2"/>
<dbReference type="InterPro" id="IPR003501">
    <property type="entry name" value="PTS_EIIB_2/3"/>
</dbReference>
<dbReference type="GO" id="GO:0008982">
    <property type="term" value="F:protein-N(PI)-phosphohistidine-sugar phosphotransferase activity"/>
    <property type="evidence" value="ECO:0007669"/>
    <property type="project" value="InterPro"/>
</dbReference>
<name>A0A554A486_9BACI</name>
<keyword evidence="1" id="KW-0808">Transferase</keyword>
<reference evidence="3 4" key="1">
    <citation type="submission" date="2019-07" db="EMBL/GenBank/DDBJ databases">
        <authorList>
            <person name="Park Y.J."/>
            <person name="Jeong S.E."/>
            <person name="Jung H.S."/>
        </authorList>
    </citation>
    <scope>NUCLEOTIDE SEQUENCE [LARGE SCALE GENOMIC DNA]</scope>
    <source>
        <strain evidence="4">P16(2019)</strain>
    </source>
</reference>
<dbReference type="InterPro" id="IPR036095">
    <property type="entry name" value="PTS_EIIB-like_sf"/>
</dbReference>
<protein>
    <submittedName>
        <fullName evidence="3">PTS sugar transporter subunit IIB</fullName>
    </submittedName>
</protein>
<gene>
    <name evidence="3" type="ORF">FN960_02800</name>
</gene>
<proteinExistence type="predicted"/>
<keyword evidence="3" id="KW-0762">Sugar transport</keyword>
<dbReference type="RefSeq" id="WP_143846842.1">
    <property type="nucleotide sequence ID" value="NZ_VLXZ01000001.1"/>
</dbReference>
<sequence>MRKILVVCSGGLGTSLMLKIQVSKLIEDWGIHHVWIEQMDVGSASFTQADLIIGAKQVVDPLIGGDTEVVSLTYVADRQHVEEELHKSKAIQGWRSSV</sequence>
<evidence type="ECO:0000256" key="1">
    <source>
        <dbReference type="ARBA" id="ARBA00022679"/>
    </source>
</evidence>
<dbReference type="CDD" id="cd05563">
    <property type="entry name" value="PTS_IIB_ascorbate"/>
    <property type="match status" value="1"/>
</dbReference>
<evidence type="ECO:0000313" key="3">
    <source>
        <dbReference type="EMBL" id="TSB48498.1"/>
    </source>
</evidence>
<evidence type="ECO:0000259" key="2">
    <source>
        <dbReference type="Pfam" id="PF02302"/>
    </source>
</evidence>
<dbReference type="Gene3D" id="3.40.50.2300">
    <property type="match status" value="1"/>
</dbReference>
<dbReference type="EMBL" id="VLXZ01000001">
    <property type="protein sequence ID" value="TSB48498.1"/>
    <property type="molecule type" value="Genomic_DNA"/>
</dbReference>
<evidence type="ECO:0000313" key="4">
    <source>
        <dbReference type="Proteomes" id="UP000318521"/>
    </source>
</evidence>
<keyword evidence="3" id="KW-0813">Transport</keyword>
<dbReference type="AlphaFoldDB" id="A0A554A486"/>
<dbReference type="GO" id="GO:0009401">
    <property type="term" value="P:phosphoenolpyruvate-dependent sugar phosphotransferase system"/>
    <property type="evidence" value="ECO:0007669"/>
    <property type="project" value="InterPro"/>
</dbReference>
<accession>A0A554A486</accession>